<dbReference type="Proteomes" id="UP001642409">
    <property type="component" value="Unassembled WGS sequence"/>
</dbReference>
<gene>
    <name evidence="3" type="ORF">HINF_LOCUS17562</name>
    <name evidence="2" type="ORF">HINF_LOCUS55644</name>
</gene>
<feature type="region of interest" description="Disordered" evidence="1">
    <location>
        <begin position="121"/>
        <end position="171"/>
    </location>
</feature>
<evidence type="ECO:0000313" key="3">
    <source>
        <dbReference type="EMBL" id="CAL6001697.1"/>
    </source>
</evidence>
<proteinExistence type="predicted"/>
<evidence type="ECO:0000256" key="1">
    <source>
        <dbReference type="SAM" id="MobiDB-lite"/>
    </source>
</evidence>
<feature type="compositionally biased region" description="Low complexity" evidence="1">
    <location>
        <begin position="139"/>
        <end position="156"/>
    </location>
</feature>
<keyword evidence="4" id="KW-1185">Reference proteome</keyword>
<feature type="compositionally biased region" description="Acidic residues" evidence="1">
    <location>
        <begin position="123"/>
        <end position="138"/>
    </location>
</feature>
<name>A0AA86R8L8_9EUKA</name>
<accession>A0AA86R8L8</accession>
<dbReference type="EMBL" id="CAXDID020000044">
    <property type="protein sequence ID" value="CAL6001697.1"/>
    <property type="molecule type" value="Genomic_DNA"/>
</dbReference>
<evidence type="ECO:0000313" key="4">
    <source>
        <dbReference type="Proteomes" id="UP001642409"/>
    </source>
</evidence>
<comment type="caution">
    <text evidence="2">The sequence shown here is derived from an EMBL/GenBank/DDBJ whole genome shotgun (WGS) entry which is preliminary data.</text>
</comment>
<protein>
    <submittedName>
        <fullName evidence="2">Uncharacterized protein</fullName>
    </submittedName>
</protein>
<feature type="compositionally biased region" description="Basic and acidic residues" evidence="1">
    <location>
        <begin position="157"/>
        <end position="171"/>
    </location>
</feature>
<reference evidence="3 4" key="2">
    <citation type="submission" date="2024-07" db="EMBL/GenBank/DDBJ databases">
        <authorList>
            <person name="Akdeniz Z."/>
        </authorList>
    </citation>
    <scope>NUCLEOTIDE SEQUENCE [LARGE SCALE GENOMIC DNA]</scope>
</reference>
<dbReference type="AlphaFoldDB" id="A0AA86R8L8"/>
<evidence type="ECO:0000313" key="2">
    <source>
        <dbReference type="EMBL" id="CAI9967999.1"/>
    </source>
</evidence>
<dbReference type="EMBL" id="CATOUU010001031">
    <property type="protein sequence ID" value="CAI9967999.1"/>
    <property type="molecule type" value="Genomic_DNA"/>
</dbReference>
<sequence length="171" mass="19955">MDIQKYLAERRSRFPTAAKLSEAAALSDLLKENGVLLNKPTSTEAITIYEQFTKQKQTKIRKQKPKLLNYLLRNSQHEHNSLVLEALTFISKQEFLQNGIPEEFRYNFQVSKDVTVVNKEYFKEEEEKEEEEEIDESLSESTSESYSESSSISESNSESKKDEENWLKDEE</sequence>
<reference evidence="2" key="1">
    <citation type="submission" date="2023-06" db="EMBL/GenBank/DDBJ databases">
        <authorList>
            <person name="Kurt Z."/>
        </authorList>
    </citation>
    <scope>NUCLEOTIDE SEQUENCE</scope>
</reference>
<organism evidence="2">
    <name type="scientific">Hexamita inflata</name>
    <dbReference type="NCBI Taxonomy" id="28002"/>
    <lineage>
        <taxon>Eukaryota</taxon>
        <taxon>Metamonada</taxon>
        <taxon>Diplomonadida</taxon>
        <taxon>Hexamitidae</taxon>
        <taxon>Hexamitinae</taxon>
        <taxon>Hexamita</taxon>
    </lineage>
</organism>